<reference evidence="3 4" key="2">
    <citation type="submission" date="2017-10" db="EMBL/GenBank/DDBJ databases">
        <title>Extensive intraspecific genome diversity in a model arbuscular mycorrhizal fungus.</title>
        <authorList>
            <person name="Chen E.C.H."/>
            <person name="Morin E."/>
            <person name="Baudet D."/>
            <person name="Noel J."/>
            <person name="Ndikumana S."/>
            <person name="Charron P."/>
            <person name="St-Onge C."/>
            <person name="Giorgi J."/>
            <person name="Grigoriev I.V."/>
            <person name="Roux C."/>
            <person name="Martin F.M."/>
            <person name="Corradi N."/>
        </authorList>
    </citation>
    <scope>NUCLEOTIDE SEQUENCE [LARGE SCALE GENOMIC DNA]</scope>
    <source>
        <strain evidence="3 4">C2</strain>
    </source>
</reference>
<reference evidence="3 4" key="1">
    <citation type="submission" date="2016-04" db="EMBL/GenBank/DDBJ databases">
        <title>Genome analyses suggest a sexual origin of heterokaryosis in a supposedly ancient asexual fungus.</title>
        <authorList>
            <person name="Ropars J."/>
            <person name="Sedzielewska K."/>
            <person name="Noel J."/>
            <person name="Charron P."/>
            <person name="Farinelli L."/>
            <person name="Marton T."/>
            <person name="Kruger M."/>
            <person name="Pelin A."/>
            <person name="Brachmann A."/>
            <person name="Corradi N."/>
        </authorList>
    </citation>
    <scope>NUCLEOTIDE SEQUENCE [LARGE SCALE GENOMIC DNA]</scope>
    <source>
        <strain evidence="3 4">C2</strain>
    </source>
</reference>
<sequence>MSSIDNFSDIEEFAAEVFDQDKSKVNNNESESEENEEVFAFFTQKLQVRKVIHTTTPVEYPETSPNGVATIYNITGWKNHMDAFSDIQYSTYGAGGSANIKECPFFGGISVKKDTRKCQGIKYCQFSNPEIINQEHCSVDFDSETFQNYTKQQNNNSKEAKTYSLFLAAKESSCPFKKDNNVSCDGKAHLGKIANYQQTETTKYFIGCDKYKQNEKWHRFINIKPEETNISLLQQLFSGTASIQELSQCSMIIPRSCKRKKCDMPHTDNGAVVHGEIIERSCSVQFIKIIPHDITKCPFVALICIGVHNHPPPPPERTPSGIKNNLQILIEQAINQDDTTTSRSILSGNLIKAYFNKEILAEIHVSLNNIDKLRYLVGKAYKTLHPFGQGVMGVYHYVSNKDSDLIDYVHKIDLFTNNGQVIIICMLPEQAKKLITLEWFQIDVSFKRVKGEINEFEINTYDSNYHLILSFCRVFTNVFTAEGYHRLFSSLFQTICEISGQCIKFKHIHKEGVGCILADLDAAQAKGLGLALYDLDCKRNWETHLTFIFKACIIHFQRNLHNKAFNVNTKNLIKQIPSAPSKEAVYDLLQQIRDTNDNGIKEWVDYYQQSYVLASLNQFISNIDPEIWLKSGSNTNYAEAAHSMVNREGKQLSLLSAILRGKRFDERCYKTIDICNKSGVPYTHRDRSEIKRTQESITRKASHNQKSKESVIDLTNDELPTKSSLKRSSVNRNKSLKKSKQEKSEEISTMNEISQLEIEERKMALRERAAEVRKKEAEAEALEIANSQRKKENESFI</sequence>
<comment type="caution">
    <text evidence="3">The sequence shown here is derived from an EMBL/GenBank/DDBJ whole genome shotgun (WGS) entry which is preliminary data.</text>
</comment>
<feature type="compositionally biased region" description="Polar residues" evidence="2">
    <location>
        <begin position="721"/>
        <end position="733"/>
    </location>
</feature>
<feature type="region of interest" description="Disordered" evidence="2">
    <location>
        <begin position="685"/>
        <end position="749"/>
    </location>
</feature>
<dbReference type="AlphaFoldDB" id="A0A2N1NQZ9"/>
<feature type="coiled-coil region" evidence="1">
    <location>
        <begin position="755"/>
        <end position="794"/>
    </location>
</feature>
<evidence type="ECO:0000256" key="1">
    <source>
        <dbReference type="SAM" id="Coils"/>
    </source>
</evidence>
<accession>A0A2N1NQZ9</accession>
<evidence type="ECO:0000313" key="4">
    <source>
        <dbReference type="Proteomes" id="UP000233469"/>
    </source>
</evidence>
<protein>
    <submittedName>
        <fullName evidence="3">Uncharacterized protein</fullName>
    </submittedName>
</protein>
<dbReference type="VEuPathDB" id="FungiDB:RhiirA1_475723"/>
<dbReference type="VEuPathDB" id="FungiDB:RhiirA1_447023"/>
<evidence type="ECO:0000313" key="3">
    <source>
        <dbReference type="EMBL" id="PKK76322.1"/>
    </source>
</evidence>
<proteinExistence type="predicted"/>
<dbReference type="VEuPathDB" id="FungiDB:FUN_010088"/>
<gene>
    <name evidence="3" type="ORF">RhiirC2_845289</name>
</gene>
<dbReference type="EMBL" id="LLXL01000191">
    <property type="protein sequence ID" value="PKK76322.1"/>
    <property type="molecule type" value="Genomic_DNA"/>
</dbReference>
<organism evidence="3 4">
    <name type="scientific">Rhizophagus irregularis</name>
    <dbReference type="NCBI Taxonomy" id="588596"/>
    <lineage>
        <taxon>Eukaryota</taxon>
        <taxon>Fungi</taxon>
        <taxon>Fungi incertae sedis</taxon>
        <taxon>Mucoromycota</taxon>
        <taxon>Glomeromycotina</taxon>
        <taxon>Glomeromycetes</taxon>
        <taxon>Glomerales</taxon>
        <taxon>Glomeraceae</taxon>
        <taxon>Rhizophagus</taxon>
    </lineage>
</organism>
<dbReference type="Proteomes" id="UP000233469">
    <property type="component" value="Unassembled WGS sequence"/>
</dbReference>
<evidence type="ECO:0000256" key="2">
    <source>
        <dbReference type="SAM" id="MobiDB-lite"/>
    </source>
</evidence>
<dbReference type="VEuPathDB" id="FungiDB:RhiirFUN_010961"/>
<name>A0A2N1NQZ9_9GLOM</name>
<dbReference type="VEuPathDB" id="FungiDB:RhiirA1_477198"/>
<feature type="compositionally biased region" description="Basic and acidic residues" evidence="2">
    <location>
        <begin position="685"/>
        <end position="698"/>
    </location>
</feature>
<keyword evidence="1" id="KW-0175">Coiled coil</keyword>